<feature type="compositionally biased region" description="Low complexity" evidence="1">
    <location>
        <begin position="101"/>
        <end position="114"/>
    </location>
</feature>
<keyword evidence="2" id="KW-1133">Transmembrane helix</keyword>
<dbReference type="Ensembl" id="ENSGACT00000026082.1">
    <property type="protein sequence ID" value="ENSGACP00000026031.1"/>
    <property type="gene ID" value="ENSGACG00000019699.1"/>
</dbReference>
<dbReference type="InParanoid" id="G3Q817"/>
<feature type="region of interest" description="Disordered" evidence="1">
    <location>
        <begin position="23"/>
        <end position="198"/>
    </location>
</feature>
<reference evidence="4" key="1">
    <citation type="submission" date="2006-01" db="EMBL/GenBank/DDBJ databases">
        <authorList>
            <person name="Lindblad-Toh K."/>
            <person name="Mauceli E."/>
            <person name="Grabherr M."/>
            <person name="Chang J.L."/>
            <person name="Lander E.S."/>
        </authorList>
    </citation>
    <scope>NUCLEOTIDE SEQUENCE [LARGE SCALE GENOMIC DNA]</scope>
</reference>
<feature type="compositionally biased region" description="Polar residues" evidence="1">
    <location>
        <begin position="159"/>
        <end position="171"/>
    </location>
</feature>
<dbReference type="Bgee" id="ENSGACG00000019699">
    <property type="expression patterns" value="Expressed in heart and 12 other cell types or tissues"/>
</dbReference>
<name>G3Q817_GASAC</name>
<dbReference type="eggNOG" id="ENOG502SV6H">
    <property type="taxonomic scope" value="Eukaryota"/>
</dbReference>
<feature type="compositionally biased region" description="Low complexity" evidence="1">
    <location>
        <begin position="137"/>
        <end position="154"/>
    </location>
</feature>
<evidence type="ECO:0000256" key="2">
    <source>
        <dbReference type="SAM" id="Phobius"/>
    </source>
</evidence>
<feature type="signal peptide" evidence="3">
    <location>
        <begin position="1"/>
        <end position="24"/>
    </location>
</feature>
<sequence>MKPSGVLVLSLLASLHVFTPGVRLQTTQPTSPPGTTANQTTPTQNKTASTAATSSSTTAGPSGKTSATTAEPTTPTQSPPAEIQLGSTTTQRDATPTQNKSASTAAPSSSTATAHHVTSPIPENGKPEQKTHQPGRTTTSSAASSGGTNGTSTAENKTDNQTLTPNTPLDSNTEKPRETAPAATAENGPGSHSGSEQRVQSDKRWWWILLPIGLVGAAAIIVKFKSKKVHVNSETVDIGTENASFQSRPESAKDGVMLLGVKSSGGEDNASAR</sequence>
<keyword evidence="2" id="KW-0812">Transmembrane</keyword>
<proteinExistence type="predicted"/>
<protein>
    <submittedName>
        <fullName evidence="4">Uncharacterized protein</fullName>
    </submittedName>
</protein>
<dbReference type="OMA" id="KRWWWIL"/>
<feature type="compositionally biased region" description="Low complexity" evidence="1">
    <location>
        <begin position="46"/>
        <end position="82"/>
    </location>
</feature>
<feature type="transmembrane region" description="Helical" evidence="2">
    <location>
        <begin position="205"/>
        <end position="224"/>
    </location>
</feature>
<evidence type="ECO:0000256" key="1">
    <source>
        <dbReference type="SAM" id="MobiDB-lite"/>
    </source>
</evidence>
<accession>G3Q817</accession>
<dbReference type="AlphaFoldDB" id="G3Q817"/>
<evidence type="ECO:0000256" key="3">
    <source>
        <dbReference type="SAM" id="SignalP"/>
    </source>
</evidence>
<evidence type="ECO:0000313" key="4">
    <source>
        <dbReference type="Ensembl" id="ENSGACP00000026031.1"/>
    </source>
</evidence>
<feature type="compositionally biased region" description="Low complexity" evidence="1">
    <location>
        <begin position="25"/>
        <end position="36"/>
    </location>
</feature>
<feature type="chain" id="PRO_5003450585" evidence="3">
    <location>
        <begin position="25"/>
        <end position="273"/>
    </location>
</feature>
<feature type="compositionally biased region" description="Polar residues" evidence="1">
    <location>
        <begin position="85"/>
        <end position="100"/>
    </location>
</feature>
<keyword evidence="3" id="KW-0732">Signal</keyword>
<keyword evidence="2" id="KW-0472">Membrane</keyword>
<reference evidence="4" key="2">
    <citation type="submission" date="2024-04" db="UniProtKB">
        <authorList>
            <consortium name="Ensembl"/>
        </authorList>
    </citation>
    <scope>IDENTIFICATION</scope>
</reference>
<organism evidence="4">
    <name type="scientific">Gasterosteus aculeatus</name>
    <name type="common">Three-spined stickleback</name>
    <dbReference type="NCBI Taxonomy" id="69293"/>
    <lineage>
        <taxon>Eukaryota</taxon>
        <taxon>Metazoa</taxon>
        <taxon>Chordata</taxon>
        <taxon>Craniata</taxon>
        <taxon>Vertebrata</taxon>
        <taxon>Euteleostomi</taxon>
        <taxon>Actinopterygii</taxon>
        <taxon>Neopterygii</taxon>
        <taxon>Teleostei</taxon>
        <taxon>Neoteleostei</taxon>
        <taxon>Acanthomorphata</taxon>
        <taxon>Eupercaria</taxon>
        <taxon>Perciformes</taxon>
        <taxon>Cottioidei</taxon>
        <taxon>Gasterosteales</taxon>
        <taxon>Gasterosteidae</taxon>
        <taxon>Gasterosteus</taxon>
    </lineage>
</organism>